<dbReference type="AlphaFoldDB" id="A0A915KCL5"/>
<name>A0A915KCL5_ROMCU</name>
<organism evidence="1 2">
    <name type="scientific">Romanomermis culicivorax</name>
    <name type="common">Nematode worm</name>
    <dbReference type="NCBI Taxonomy" id="13658"/>
    <lineage>
        <taxon>Eukaryota</taxon>
        <taxon>Metazoa</taxon>
        <taxon>Ecdysozoa</taxon>
        <taxon>Nematoda</taxon>
        <taxon>Enoplea</taxon>
        <taxon>Dorylaimia</taxon>
        <taxon>Mermithida</taxon>
        <taxon>Mermithoidea</taxon>
        <taxon>Mermithidae</taxon>
        <taxon>Romanomermis</taxon>
    </lineage>
</organism>
<evidence type="ECO:0000313" key="1">
    <source>
        <dbReference type="Proteomes" id="UP000887565"/>
    </source>
</evidence>
<protein>
    <submittedName>
        <fullName evidence="2">Uncharacterized protein</fullName>
    </submittedName>
</protein>
<dbReference type="Proteomes" id="UP000887565">
    <property type="component" value="Unplaced"/>
</dbReference>
<reference evidence="2" key="1">
    <citation type="submission" date="2022-11" db="UniProtKB">
        <authorList>
            <consortium name="WormBaseParasite"/>
        </authorList>
    </citation>
    <scope>IDENTIFICATION</scope>
</reference>
<keyword evidence="1" id="KW-1185">Reference proteome</keyword>
<proteinExistence type="predicted"/>
<accession>A0A915KCL5</accession>
<dbReference type="WBParaSite" id="nRc.2.0.1.t36447-RA">
    <property type="protein sequence ID" value="nRc.2.0.1.t36447-RA"/>
    <property type="gene ID" value="nRc.2.0.1.g36447"/>
</dbReference>
<sequence length="48" mass="5706">MTDGDLEPNPTERKFPFRLVTLCRLPSIPFHRKRQMSQQTREQLCSTD</sequence>
<evidence type="ECO:0000313" key="2">
    <source>
        <dbReference type="WBParaSite" id="nRc.2.0.1.t36447-RA"/>
    </source>
</evidence>